<dbReference type="GeneID" id="39748379"/>
<feature type="transmembrane region" description="Helical" evidence="9">
    <location>
        <begin position="2785"/>
        <end position="2810"/>
    </location>
</feature>
<feature type="region of interest" description="Disordered" evidence="8">
    <location>
        <begin position="1881"/>
        <end position="1948"/>
    </location>
</feature>
<dbReference type="InterPro" id="IPR032630">
    <property type="entry name" value="P_typ_ATPase_c"/>
</dbReference>
<feature type="transmembrane region" description="Helical" evidence="9">
    <location>
        <begin position="1134"/>
        <end position="1157"/>
    </location>
</feature>
<dbReference type="GO" id="GO:0035556">
    <property type="term" value="P:intracellular signal transduction"/>
    <property type="evidence" value="ECO:0007669"/>
    <property type="project" value="InterPro"/>
</dbReference>
<keyword evidence="12" id="KW-1185">Reference proteome</keyword>
<name>A0A1Y1JGK4_PLAGO</name>
<dbReference type="Pfam" id="PF16212">
    <property type="entry name" value="PhoLip_ATPase_C"/>
    <property type="match status" value="1"/>
</dbReference>
<dbReference type="InterPro" id="IPR001054">
    <property type="entry name" value="A/G_cyclase"/>
</dbReference>
<dbReference type="RefSeq" id="XP_028544240.1">
    <property type="nucleotide sequence ID" value="XM_028688439.1"/>
</dbReference>
<evidence type="ECO:0000256" key="1">
    <source>
        <dbReference type="ARBA" id="ARBA00004141"/>
    </source>
</evidence>
<feature type="transmembrane region" description="Helical" evidence="9">
    <location>
        <begin position="342"/>
        <end position="364"/>
    </location>
</feature>
<feature type="transmembrane region" description="Helical" evidence="9">
    <location>
        <begin position="2849"/>
        <end position="2867"/>
    </location>
</feature>
<feature type="transmembrane region" description="Helical" evidence="9">
    <location>
        <begin position="1425"/>
        <end position="1451"/>
    </location>
</feature>
<gene>
    <name evidence="11" type="ORF">PGO_111000</name>
</gene>
<feature type="transmembrane region" description="Helical" evidence="9">
    <location>
        <begin position="299"/>
        <end position="322"/>
    </location>
</feature>
<sequence length="3164" mass="374071">MKSTNRMKTEALTLMHLDGNRKYLGTGNKIYRKVVINPTSEDDLQKFCRNYFRIYNFSLYNFIRRLVSIDAVIVYTLFLIIYIFSELGQGITKKYIFIDTAISLFLNIAILVVIETLYELKQLKDIKDANSQCYLRIVPKMSHFEKVTTKDIKVGNIIRIFQGDEFPADVVILYVKNNSNAMVDSFKIDGLFRRSIKYPLDKYKIDRDYLKMLSEINGFIRCELPNKNMFCFQGNFKLDKHPRSLMLSYENFALQSSILKGAEYIDAVVVYTGADTKKNLNIPQKIEENRTFCIKMNNVVYYLIFMYFFFVLLSTIIKLIYYRTQGSHQKTKDNFLTVLEDFIGLYILVLPIMIYSEKSLIYIIQSLKIENDLRMKEGPHSEKPKVFNKNKNDALGTVDLLATARSGILVKKKEIFVSCTVNNIIYAKGDFVYSHKDFHLPTLNILDGERKNVAELLNLDERIFKDPENLLFKSRDLEQFLRIFESRITSIYDPFVDDLSKMLKERYRNYLKKEILNKNVKLTPFVKSKLSGGYKQFYENFENSYNCKEIIEDAQEITEQSNRIEQFILGICGCNRIIIYNEKCLDREIKEYKSECYNDAYARYEKENNHEIGNDEYNKYGEKSDEEHFHTIEHEDTCLYNIVKNVGYHVYCYKNRLFFYNLKNECKEYYLICFHDFLKSNKFSMCILKHVKELNHGILYVRGYDFNILPYLSIEKNNIKKIKKIIKLYTMNYLKVILICKKVIKNEDIGKYLFLKDIKNSNNNKLSFMLYDLLKIFLLNDLEVVGIIGLKNDLKDGVKETFRDLDKFDIRSWIFTNEYSKDTYLTALECNLITSNSNFFLINFFNTDDSESMENMADALFNNFTLSLDKLNSTSYALGINDNSVKNIMKNAQAMKMFLCMAMRATVVLFCKMDNETKGKIIKKVLSLTTPRLTILGVGSTLNDAYLLNNTTISVCLNLNEQVNVLYSISDYILQEFRYISDLLILGRINKISLSRSFLWIIYLKITIVSLYFFHNFDNFFSGSSISSILYSQTTFAIFHYLLIIAFSTYEIDLPYNFIRKVPYIYQLARRKYYLNNTIILLTILEAILISFISYYILRIHVFHLITHRTFTFHIFILNFFITSEKILMLSKTWHLYFFVSAIMIIFLLFVYVNVYTLIDCLKIGKCELSLFHNEDVYFWLSLFPILYINYFIDKAVKFVNNKIYPDISDHFREKLLKREHKKDNKVQTEERKKGKTNDVENWEVKEQTKGSLHFDESKKLRKLIPMPMRYRIKDDNTYYNRSKKTKFIYETFRKVLDINIKYRNQQLNLEYKTYEKRNKLKLRIIGVILFFIFFVILLAQAIVSRQVKHEENFSLNVLTYFLVAYYLITTVCLFYIRVRNKSNSTLFFCIGKLVLICGFMLELYDNISNDVINMLIAYSFTVSYIFFLSFKILEGLIICTIVLVLTFWVYYNKNKSWGSMCTKFCENPYLSLHYLDQVNISCLCKQQTITFLICILSFTFICLSMKYYEIYYLKKKFLFRYKQKVNLGKQIEILHTMLPSFLVEYLLISDPKADGIMVGKNVSGEDRGIISVIFCDIDDFQSMVSTLQPHALVETLDNLYLYFDKCIKYFNCIKIETVFESYLAASGLSEKQNDCIHKIKYDTRCAIKLAIAQLSAKYYISYKVLAWKKDALSGSRNGQDIAQGDSDRKNNSSFCSNGGDELVYDKHMHKNISLRIGIHTGKAISGVIGSVKPQYSLFGDTVNTASRMKSTAVKDHIHVSYDTYKYLEDDTTLVWKERKIFIKGKGEMKTYLLVDILDNSKKIEERSNGDPSSSTLFGRVDESKGSEDLDVVKCAPMGGIEEEIKFDHMGEIEENVKNDNVEHIKGGVKDSLVSENEMVAEVTKDDITPKTCTKRKRRQYEQRKRQDKQRKRQDKQRKRQDEQRKRQDEQRKRQAEQKQRKRSEKINADSKLIEDVLDMYQREGEHHSKDHLHYFNKRDDLSDIMRSSSFLTYSRIFNHRTSKYLSFGKSKLAHNVRRKESYDLESPVSLRNEMVEGKNESSDFFTSPYVQDMNLIGKMRKRRERKGVKKREKKEKRKSKAYVTECSSDFMHPFDTPDNLIKSYIKERKNYQGKFYSPNFHISNILKNSNEYKRSKKEKEKENKRRHIHEEEGVSYNFVNGSFTSNYECSMESDFYEEKLMKNKKFIKFDDLFTKIYKKKRNLLKMDIQHIPRNMFYPPRNIKTKIKRQEKKKKNFYENGNFSNNDEQNRSSNVGGHIHFFHHSKHQAERKEEHASAQNSNSSFCEGGRPCYSYSKESYMRENLTEEREYNNLYLKRYNPSLRTNFCNHLFIEGNEEDVNKMENVHVEENSQSSYNEYVECRTGKTSYIRSYRSFTTSHSGDINENEEEETKRKRFFGEGVLHGFYVGSDISAHEKKKKNKKESQKDREESQKDREESQKNREESQKNREENRKNKKSPGEIKTTTNECAEREMYSTKFSENDFLKKKGVNFGEEEDKYRRMSIGDRQDGVPSRHDQTEGSLKNEKVKMNEKNRIQKKISFYSLKDEKSMSSQDFRRNSSCALKSNETNSGQIVDGKKGHFFTYIPSLKKKKSFFTKINHIFKSYFKSMEINDKSQSMKHKLENTKSPLISTQQKSEELIKTCTTVSNKNLDFANKFDNYNKNKLLKKLTSTLQLNKKSVSNFNRFYYKFNDEELEEEYTRGYYREIINIDLTKKLIIIFIISEMILSLCNVIELSYYDHKLKTNDFIVIIWLIRCIYLFIITFIWLLLKVKLKEYKNNSSKMMWTIFILNIFLSSWCIIIIDLSCIHYSNLVGNSSDRSLFFMKDATELIICMQLIFIKNMLFKHKFFFFIFFFVFLIYSFFKLFKIHICEIRICCSILLILFINILYFWYSEYLDRTQFVVKRKRNRMEKTSHDFLTRILPRQVLEEYQNDNLQLTYNHEKIAFLFADIVGFTRWSKTVAPKDVLKLLQKLISKIDKDTIKLGLYKLFTIGDAYVATSQPNSSVTDQSEVVDGILNIFKLAKLILHNINTIKIQFNKHDFSMRIGLHYGSCVGGIIGSVRIRYDMWGLDVLIANKVESNGIPGEIICSEQFKNFFLNHEPQAKLNFWYYKTIYISDKDVKLYVIEDKNYEEDYDPKVIDYEMLLKLRREKKKKILLNCLDK</sequence>
<reference evidence="12" key="1">
    <citation type="submission" date="2017-04" db="EMBL/GenBank/DDBJ databases">
        <title>Plasmodium gonderi genome.</title>
        <authorList>
            <person name="Arisue N."/>
            <person name="Honma H."/>
            <person name="Kawai S."/>
            <person name="Tougan T."/>
            <person name="Tanabe K."/>
            <person name="Horii T."/>
        </authorList>
    </citation>
    <scope>NUCLEOTIDE SEQUENCE [LARGE SCALE GENOMIC DNA]</scope>
    <source>
        <strain evidence="12">ATCC 30045</strain>
    </source>
</reference>
<feature type="domain" description="Guanylate cyclase" evidence="10">
    <location>
        <begin position="2946"/>
        <end position="3080"/>
    </location>
</feature>
<evidence type="ECO:0000256" key="9">
    <source>
        <dbReference type="SAM" id="Phobius"/>
    </source>
</evidence>
<proteinExistence type="predicted"/>
<evidence type="ECO:0000259" key="10">
    <source>
        <dbReference type="PROSITE" id="PS50125"/>
    </source>
</evidence>
<feature type="compositionally biased region" description="Basic and acidic residues" evidence="8">
    <location>
        <begin position="2423"/>
        <end position="2454"/>
    </location>
</feature>
<dbReference type="GO" id="GO:0140326">
    <property type="term" value="F:ATPase-coupled intramembrane lipid transporter activity"/>
    <property type="evidence" value="ECO:0007669"/>
    <property type="project" value="TreeGrafter"/>
</dbReference>
<organism evidence="11 12">
    <name type="scientific">Plasmodium gonderi</name>
    <dbReference type="NCBI Taxonomy" id="77519"/>
    <lineage>
        <taxon>Eukaryota</taxon>
        <taxon>Sar</taxon>
        <taxon>Alveolata</taxon>
        <taxon>Apicomplexa</taxon>
        <taxon>Aconoidasida</taxon>
        <taxon>Haemosporida</taxon>
        <taxon>Plasmodiidae</taxon>
        <taxon>Plasmodium</taxon>
        <taxon>Plasmodium (Plasmodium)</taxon>
    </lineage>
</organism>
<feature type="compositionally biased region" description="Basic and acidic residues" evidence="8">
    <location>
        <begin position="1920"/>
        <end position="1948"/>
    </location>
</feature>
<dbReference type="GO" id="GO:0045332">
    <property type="term" value="P:phospholipid translocation"/>
    <property type="evidence" value="ECO:0007669"/>
    <property type="project" value="TreeGrafter"/>
</dbReference>
<protein>
    <submittedName>
        <fullName evidence="11">Guanylyl cyclase</fullName>
    </submittedName>
</protein>
<feature type="transmembrane region" description="Helical" evidence="9">
    <location>
        <begin position="62"/>
        <end position="84"/>
    </location>
</feature>
<dbReference type="OMA" id="NNNKYHH"/>
<feature type="transmembrane region" description="Helical" evidence="9">
    <location>
        <begin position="1386"/>
        <end position="1405"/>
    </location>
</feature>
<dbReference type="GO" id="GO:0046872">
    <property type="term" value="F:metal ion binding"/>
    <property type="evidence" value="ECO:0007669"/>
    <property type="project" value="UniProtKB-KW"/>
</dbReference>
<feature type="transmembrane region" description="Helical" evidence="9">
    <location>
        <begin position="2822"/>
        <end position="2843"/>
    </location>
</feature>
<feature type="transmembrane region" description="Helical" evidence="9">
    <location>
        <begin position="1073"/>
        <end position="1097"/>
    </location>
</feature>
<dbReference type="EMBL" id="BDQF01000012">
    <property type="protein sequence ID" value="GAW81651.1"/>
    <property type="molecule type" value="Genomic_DNA"/>
</dbReference>
<evidence type="ECO:0000256" key="8">
    <source>
        <dbReference type="SAM" id="MobiDB-lite"/>
    </source>
</evidence>
<feature type="transmembrane region" description="Helical" evidence="9">
    <location>
        <begin position="96"/>
        <end position="118"/>
    </location>
</feature>
<feature type="transmembrane region" description="Helical" evidence="9">
    <location>
        <begin position="998"/>
        <end position="1017"/>
    </location>
</feature>
<dbReference type="Gene3D" id="3.30.70.1230">
    <property type="entry name" value="Nucleotide cyclase"/>
    <property type="match status" value="2"/>
</dbReference>
<feature type="transmembrane region" description="Helical" evidence="9">
    <location>
        <begin position="1029"/>
        <end position="1052"/>
    </location>
</feature>
<dbReference type="OrthoDB" id="6127067at2759"/>
<dbReference type="SUPFAM" id="SSF81665">
    <property type="entry name" value="Calcium ATPase, transmembrane domain M"/>
    <property type="match status" value="1"/>
</dbReference>
<dbReference type="GO" id="GO:0009190">
    <property type="term" value="P:cyclic nucleotide biosynthetic process"/>
    <property type="evidence" value="ECO:0007669"/>
    <property type="project" value="InterPro"/>
</dbReference>
<evidence type="ECO:0000256" key="7">
    <source>
        <dbReference type="SAM" id="Coils"/>
    </source>
</evidence>
<dbReference type="InterPro" id="IPR008250">
    <property type="entry name" value="ATPase_P-typ_transduc_dom_A_sf"/>
</dbReference>
<evidence type="ECO:0000256" key="2">
    <source>
        <dbReference type="ARBA" id="ARBA00022692"/>
    </source>
</evidence>
<keyword evidence="2 9" id="KW-0812">Transmembrane</keyword>
<dbReference type="CDD" id="cd07302">
    <property type="entry name" value="CHD"/>
    <property type="match status" value="2"/>
</dbReference>
<dbReference type="Proteomes" id="UP000195521">
    <property type="component" value="Unassembled WGS sequence"/>
</dbReference>
<comment type="caution">
    <text evidence="11">The sequence shown here is derived from an EMBL/GenBank/DDBJ whole genome shotgun (WGS) entry which is preliminary data.</text>
</comment>
<evidence type="ECO:0000256" key="3">
    <source>
        <dbReference type="ARBA" id="ARBA00022723"/>
    </source>
</evidence>
<feature type="compositionally biased region" description="Basic and acidic residues" evidence="8">
    <location>
        <begin position="2267"/>
        <end position="2276"/>
    </location>
</feature>
<keyword evidence="4" id="KW-0460">Magnesium</keyword>
<feature type="transmembrane region" description="Helical" evidence="9">
    <location>
        <begin position="2874"/>
        <end position="2893"/>
    </location>
</feature>
<feature type="region of interest" description="Disordered" evidence="8">
    <location>
        <begin position="2265"/>
        <end position="2285"/>
    </location>
</feature>
<feature type="domain" description="Guanylate cyclase" evidence="10">
    <location>
        <begin position="1572"/>
        <end position="1750"/>
    </location>
</feature>
<evidence type="ECO:0000256" key="5">
    <source>
        <dbReference type="ARBA" id="ARBA00022989"/>
    </source>
</evidence>
<dbReference type="InterPro" id="IPR023214">
    <property type="entry name" value="HAD_sf"/>
</dbReference>
<evidence type="ECO:0000256" key="6">
    <source>
        <dbReference type="ARBA" id="ARBA00023136"/>
    </source>
</evidence>
<evidence type="ECO:0000313" key="11">
    <source>
        <dbReference type="EMBL" id="GAW81651.1"/>
    </source>
</evidence>
<accession>A0A1Y1JGK4</accession>
<dbReference type="SUPFAM" id="SSF56784">
    <property type="entry name" value="HAD-like"/>
    <property type="match status" value="1"/>
</dbReference>
<dbReference type="InterPro" id="IPR023298">
    <property type="entry name" value="ATPase_P-typ_TM_dom_sf"/>
</dbReference>
<keyword evidence="3" id="KW-0479">Metal-binding</keyword>
<comment type="subcellular location">
    <subcellularLocation>
        <location evidence="1">Membrane</location>
        <topology evidence="1">Multi-pass membrane protein</topology>
    </subcellularLocation>
</comment>
<feature type="coiled-coil region" evidence="7">
    <location>
        <begin position="2123"/>
        <end position="2153"/>
    </location>
</feature>
<feature type="transmembrane region" description="Helical" evidence="9">
    <location>
        <begin position="2717"/>
        <end position="2736"/>
    </location>
</feature>
<dbReference type="Pfam" id="PF00211">
    <property type="entry name" value="Guanylate_cyc"/>
    <property type="match status" value="2"/>
</dbReference>
<dbReference type="Gene3D" id="3.40.50.1000">
    <property type="entry name" value="HAD superfamily/HAD-like"/>
    <property type="match status" value="1"/>
</dbReference>
<dbReference type="Gene3D" id="2.70.150.10">
    <property type="entry name" value="Calcium-transporting ATPase, cytoplasmic transduction domain A"/>
    <property type="match status" value="1"/>
</dbReference>
<evidence type="ECO:0000313" key="12">
    <source>
        <dbReference type="Proteomes" id="UP000195521"/>
    </source>
</evidence>
<dbReference type="PANTHER" id="PTHR24092">
    <property type="entry name" value="PROBABLE PHOSPHOLIPID-TRANSPORTING ATPASE"/>
    <property type="match status" value="1"/>
</dbReference>
<dbReference type="PROSITE" id="PS50125">
    <property type="entry name" value="GUANYLATE_CYCLASE_2"/>
    <property type="match status" value="2"/>
</dbReference>
<dbReference type="GO" id="GO:0005886">
    <property type="term" value="C:plasma membrane"/>
    <property type="evidence" value="ECO:0007669"/>
    <property type="project" value="TreeGrafter"/>
</dbReference>
<feature type="compositionally biased region" description="Basic residues" evidence="8">
    <location>
        <begin position="1906"/>
        <end position="1919"/>
    </location>
</feature>
<feature type="transmembrane region" description="Helical" evidence="9">
    <location>
        <begin position="1356"/>
        <end position="1377"/>
    </location>
</feature>
<feature type="transmembrane region" description="Helical" evidence="9">
    <location>
        <begin position="1177"/>
        <end position="1193"/>
    </location>
</feature>
<dbReference type="SMART" id="SM00044">
    <property type="entry name" value="CYCc"/>
    <property type="match status" value="2"/>
</dbReference>
<feature type="region of interest" description="Disordered" evidence="8">
    <location>
        <begin position="2413"/>
        <end position="2470"/>
    </location>
</feature>
<dbReference type="SUPFAM" id="SSF55073">
    <property type="entry name" value="Nucleotide cyclase"/>
    <property type="match status" value="2"/>
</dbReference>
<keyword evidence="7" id="KW-0175">Coiled coil</keyword>
<dbReference type="InterPro" id="IPR036412">
    <property type="entry name" value="HAD-like_sf"/>
</dbReference>
<keyword evidence="6 9" id="KW-0472">Membrane</keyword>
<dbReference type="PANTHER" id="PTHR24092:SF175">
    <property type="entry name" value="PHOSPHOLIPID-TRANSPORTING ATPASE"/>
    <property type="match status" value="1"/>
</dbReference>
<feature type="transmembrane region" description="Helical" evidence="9">
    <location>
        <begin position="2748"/>
        <end position="2770"/>
    </location>
</feature>
<dbReference type="SUPFAM" id="SSF81653">
    <property type="entry name" value="Calcium ATPase, transduction domain A"/>
    <property type="match status" value="1"/>
</dbReference>
<keyword evidence="5 9" id="KW-1133">Transmembrane helix</keyword>
<feature type="transmembrane region" description="Helical" evidence="9">
    <location>
        <begin position="1323"/>
        <end position="1344"/>
    </location>
</feature>
<evidence type="ECO:0000256" key="4">
    <source>
        <dbReference type="ARBA" id="ARBA00022842"/>
    </source>
</evidence>
<dbReference type="InterPro" id="IPR029787">
    <property type="entry name" value="Nucleotide_cyclase"/>
</dbReference>
<feature type="transmembrane region" description="Helical" evidence="9">
    <location>
        <begin position="1103"/>
        <end position="1122"/>
    </location>
</feature>
<feature type="transmembrane region" description="Helical" evidence="9">
    <location>
        <begin position="1490"/>
        <end position="1509"/>
    </location>
</feature>